<dbReference type="EMBL" id="CP000473">
    <property type="protein sequence ID" value="ABJ88413.1"/>
    <property type="molecule type" value="Genomic_DNA"/>
</dbReference>
<name>Q01PK7_SOLUE</name>
<dbReference type="AlphaFoldDB" id="Q01PK7"/>
<dbReference type="InParanoid" id="Q01PK7"/>
<proteinExistence type="predicted"/>
<evidence type="ECO:0008006" key="3">
    <source>
        <dbReference type="Google" id="ProtNLM"/>
    </source>
</evidence>
<dbReference type="Gene3D" id="2.50.20.10">
    <property type="entry name" value="Lipoprotein localisation LolA/LolB/LppX"/>
    <property type="match status" value="1"/>
</dbReference>
<dbReference type="eggNOG" id="COG2834">
    <property type="taxonomic scope" value="Bacteria"/>
</dbReference>
<feature type="chain" id="PRO_5004162465" description="Outer membrane lipoprotein-sorting protein" evidence="1">
    <location>
        <begin position="19"/>
        <end position="235"/>
    </location>
</feature>
<keyword evidence="1" id="KW-0732">Signal</keyword>
<evidence type="ECO:0000313" key="2">
    <source>
        <dbReference type="EMBL" id="ABJ88413.1"/>
    </source>
</evidence>
<gene>
    <name evidence="2" type="ordered locus">Acid_7505</name>
</gene>
<feature type="signal peptide" evidence="1">
    <location>
        <begin position="1"/>
        <end position="18"/>
    </location>
</feature>
<reference evidence="2" key="1">
    <citation type="submission" date="2006-10" db="EMBL/GenBank/DDBJ databases">
        <title>Complete sequence of Solibacter usitatus Ellin6076.</title>
        <authorList>
            <consortium name="US DOE Joint Genome Institute"/>
            <person name="Copeland A."/>
            <person name="Lucas S."/>
            <person name="Lapidus A."/>
            <person name="Barry K."/>
            <person name="Detter J.C."/>
            <person name="Glavina del Rio T."/>
            <person name="Hammon N."/>
            <person name="Israni S."/>
            <person name="Dalin E."/>
            <person name="Tice H."/>
            <person name="Pitluck S."/>
            <person name="Thompson L.S."/>
            <person name="Brettin T."/>
            <person name="Bruce D."/>
            <person name="Han C."/>
            <person name="Tapia R."/>
            <person name="Gilna P."/>
            <person name="Schmutz J."/>
            <person name="Larimer F."/>
            <person name="Land M."/>
            <person name="Hauser L."/>
            <person name="Kyrpides N."/>
            <person name="Mikhailova N."/>
            <person name="Janssen P.H."/>
            <person name="Kuske C.R."/>
            <person name="Richardson P."/>
        </authorList>
    </citation>
    <scope>NUCLEOTIDE SEQUENCE</scope>
    <source>
        <strain evidence="2">Ellin6076</strain>
    </source>
</reference>
<protein>
    <recommendedName>
        <fullName evidence="3">Outer membrane lipoprotein-sorting protein</fullName>
    </recommendedName>
</protein>
<organism evidence="2">
    <name type="scientific">Solibacter usitatus (strain Ellin6076)</name>
    <dbReference type="NCBI Taxonomy" id="234267"/>
    <lineage>
        <taxon>Bacteria</taxon>
        <taxon>Pseudomonadati</taxon>
        <taxon>Acidobacteriota</taxon>
        <taxon>Terriglobia</taxon>
        <taxon>Bryobacterales</taxon>
        <taxon>Solibacteraceae</taxon>
        <taxon>Candidatus Solibacter</taxon>
    </lineage>
</organism>
<dbReference type="KEGG" id="sus:Acid_7505"/>
<accession>Q01PK7</accession>
<dbReference type="HOGENOM" id="CLU_1179592_0_0_0"/>
<sequence length="235" mass="26841">MKVRVFLWSIILSLSMVAETPADPSDAIVENYCTASAAQERVLKGASMEVEMDASLPKLQKHGRLHALRRISPLGLIRYDQARFEGDNIVNKEIISRYLTAEVETQKQQSPDVAVTPRNYKFKYKGLKRFEDRDVHVFEVSPRKKREDLFKGEIWIDSRTYLKVQESGYLVKSPSIFLKKVAFIRKYEIRDGIAVPLKVLSVADVRFVGKAELTIDFTNFSIDPEKRAAAWDGGQ</sequence>
<evidence type="ECO:0000256" key="1">
    <source>
        <dbReference type="SAM" id="SignalP"/>
    </source>
</evidence>